<comment type="caution">
    <text evidence="1">The sequence shown here is derived from an EMBL/GenBank/DDBJ whole genome shotgun (WGS) entry which is preliminary data.</text>
</comment>
<evidence type="ECO:0000313" key="1">
    <source>
        <dbReference type="EMBL" id="PZE15791.1"/>
    </source>
</evidence>
<dbReference type="AlphaFoldDB" id="A0A2W1MZ04"/>
<evidence type="ECO:0000313" key="2">
    <source>
        <dbReference type="Proteomes" id="UP000249248"/>
    </source>
</evidence>
<name>A0A2W1MZ04_9FLAO</name>
<dbReference type="GO" id="GO:0051537">
    <property type="term" value="F:2 iron, 2 sulfur cluster binding"/>
    <property type="evidence" value="ECO:0007669"/>
    <property type="project" value="InterPro"/>
</dbReference>
<dbReference type="Proteomes" id="UP000249248">
    <property type="component" value="Unassembled WGS sequence"/>
</dbReference>
<dbReference type="PROSITE" id="PS51257">
    <property type="entry name" value="PROKAR_LIPOPROTEIN"/>
    <property type="match status" value="1"/>
</dbReference>
<dbReference type="InterPro" id="IPR036922">
    <property type="entry name" value="Rieske_2Fe-2S_sf"/>
</dbReference>
<sequence length="148" mass="16643">MKLRIKQIYNRLAFFALFFILILSSCDKKGVNPIPEVPVNLYINLNLPAYQNLNNPGGWAYVNGGSRGIIVYRNFNTFVALDRHTTYTPDSTCAIGVVDEENYFIINDPCSDSQYSIVDGTVTQGPAEWGLRPYFTSWDGGFSLQITN</sequence>
<reference evidence="1 2" key="1">
    <citation type="submission" date="2018-06" db="EMBL/GenBank/DDBJ databases">
        <title>The draft genome sequence of Crocinitomix sp. SM1701.</title>
        <authorList>
            <person name="Zhang X."/>
        </authorList>
    </citation>
    <scope>NUCLEOTIDE SEQUENCE [LARGE SCALE GENOMIC DNA]</scope>
    <source>
        <strain evidence="1 2">SM1701</strain>
    </source>
</reference>
<evidence type="ECO:0008006" key="3">
    <source>
        <dbReference type="Google" id="ProtNLM"/>
    </source>
</evidence>
<proteinExistence type="predicted"/>
<dbReference type="RefSeq" id="WP_111064530.1">
    <property type="nucleotide sequence ID" value="NZ_JBHUCU010000030.1"/>
</dbReference>
<gene>
    <name evidence="1" type="ORF">DNU06_16090</name>
</gene>
<protein>
    <recommendedName>
        <fullName evidence="3">Rieske domain-containing protein</fullName>
    </recommendedName>
</protein>
<dbReference type="EMBL" id="QKSB01000016">
    <property type="protein sequence ID" value="PZE15791.1"/>
    <property type="molecule type" value="Genomic_DNA"/>
</dbReference>
<accession>A0A2W1MZ04</accession>
<keyword evidence="2" id="KW-1185">Reference proteome</keyword>
<organism evidence="1 2">
    <name type="scientific">Putridiphycobacter roseus</name>
    <dbReference type="NCBI Taxonomy" id="2219161"/>
    <lineage>
        <taxon>Bacteria</taxon>
        <taxon>Pseudomonadati</taxon>
        <taxon>Bacteroidota</taxon>
        <taxon>Flavobacteriia</taxon>
        <taxon>Flavobacteriales</taxon>
        <taxon>Crocinitomicaceae</taxon>
        <taxon>Putridiphycobacter</taxon>
    </lineage>
</organism>
<dbReference type="OrthoDB" id="1201186at2"/>
<dbReference type="Gene3D" id="2.102.10.10">
    <property type="entry name" value="Rieske [2Fe-2S] iron-sulphur domain"/>
    <property type="match status" value="1"/>
</dbReference>